<dbReference type="Proteomes" id="UP001302367">
    <property type="component" value="Chromosome 4"/>
</dbReference>
<accession>A0A2G5HK88</accession>
<evidence type="ECO:0000313" key="2">
    <source>
        <dbReference type="EMBL" id="WPB02097.1"/>
    </source>
</evidence>
<evidence type="ECO:0000313" key="3">
    <source>
        <dbReference type="Proteomes" id="UP001302367"/>
    </source>
</evidence>
<evidence type="ECO:0000313" key="1">
    <source>
        <dbReference type="EMBL" id="PIA92959.1"/>
    </source>
</evidence>
<dbReference type="Proteomes" id="UP000230605">
    <property type="component" value="Chromosome 4"/>
</dbReference>
<reference evidence="2 3" key="2">
    <citation type="submission" date="2023-09" db="EMBL/GenBank/DDBJ databases">
        <title>Complete-Gapless Cercospora beticola genome.</title>
        <authorList>
            <person name="Wyatt N.A."/>
            <person name="Spanner R.E."/>
            <person name="Bolton M.D."/>
        </authorList>
    </citation>
    <scope>NUCLEOTIDE SEQUENCE [LARGE SCALE GENOMIC DNA]</scope>
    <source>
        <strain evidence="2">Cb09-40</strain>
    </source>
</reference>
<name>A0A2G5HK88_CERBT</name>
<dbReference type="OrthoDB" id="10287634at2759"/>
<sequence length="304" mass="35303">MPSAVLNASWANIAANNARRIEAFKPRLDMPYTNGAFHRQIDEQKAKGDTERTQKWPTHYLSAEEAIYLDVEESELQKRKHSMHMDRDPGAFIRWYIYTMGSIELWHTWPSVSPFFSKLNLPKYKQQFVEIEAKARRGAIKFIFSFLLRTIARTGGMDEWSSSRFEDCYRVFSASFDENPYYFACGMHEEERKSVDFASMYGLRPEDKKDELAPYRKLNKIKFVRLAEAAFVHCFKHCDGLLLWAVHEAWKSVATDSAIVELGLAAEPEKIPATLFGQPRPHKRQRTTYYQGSRPLREIELGGV</sequence>
<protein>
    <submittedName>
        <fullName evidence="1">Uncharacterized protein</fullName>
    </submittedName>
</protein>
<organism evidence="1">
    <name type="scientific">Cercospora beticola</name>
    <name type="common">Sugarbeet leaf spot fungus</name>
    <dbReference type="NCBI Taxonomy" id="122368"/>
    <lineage>
        <taxon>Eukaryota</taxon>
        <taxon>Fungi</taxon>
        <taxon>Dikarya</taxon>
        <taxon>Ascomycota</taxon>
        <taxon>Pezizomycotina</taxon>
        <taxon>Dothideomycetes</taxon>
        <taxon>Dothideomycetidae</taxon>
        <taxon>Mycosphaerellales</taxon>
        <taxon>Mycosphaerellaceae</taxon>
        <taxon>Cercospora</taxon>
    </lineage>
</organism>
<gene>
    <name evidence="1" type="ORF">CB0940_04821</name>
    <name evidence="2" type="ORF">RHO25_006731</name>
</gene>
<dbReference type="EMBL" id="LKMD01000105">
    <property type="protein sequence ID" value="PIA92959.1"/>
    <property type="molecule type" value="Genomic_DNA"/>
</dbReference>
<dbReference type="EMBL" id="CP134187">
    <property type="protein sequence ID" value="WPB02097.1"/>
    <property type="molecule type" value="Genomic_DNA"/>
</dbReference>
<proteinExistence type="predicted"/>
<dbReference type="AlphaFoldDB" id="A0A2G5HK88"/>
<reference evidence="1" key="1">
    <citation type="submission" date="2015-10" db="EMBL/GenBank/DDBJ databases">
        <title>The cercosporin biosynthetic gene cluster was horizontally transferred to several fungal lineages and shown to be expanded in Cercospora beticola based on microsynteny with recipient genomes.</title>
        <authorList>
            <person name="De Jonge R."/>
            <person name="Ebert M.K."/>
            <person name="Suttle J.C."/>
            <person name="Jurick Ii W.M."/>
            <person name="Secor G.A."/>
            <person name="Thomma B.P."/>
            <person name="Van De Peer Y."/>
            <person name="Bolton M.D."/>
        </authorList>
    </citation>
    <scope>NUCLEOTIDE SEQUENCE [LARGE SCALE GENOMIC DNA]</scope>
    <source>
        <strain evidence="1">09-40</strain>
    </source>
</reference>
<keyword evidence="3" id="KW-1185">Reference proteome</keyword>